<dbReference type="AlphaFoldDB" id="A0AAV5QTB1"/>
<evidence type="ECO:0000313" key="1">
    <source>
        <dbReference type="EMBL" id="GMM37475.1"/>
    </source>
</evidence>
<reference evidence="1 2" key="1">
    <citation type="journal article" date="2023" name="Elife">
        <title>Identification of key yeast species and microbe-microbe interactions impacting larval growth of Drosophila in the wild.</title>
        <authorList>
            <person name="Mure A."/>
            <person name="Sugiura Y."/>
            <person name="Maeda R."/>
            <person name="Honda K."/>
            <person name="Sakurai N."/>
            <person name="Takahashi Y."/>
            <person name="Watada M."/>
            <person name="Katoh T."/>
            <person name="Gotoh A."/>
            <person name="Gotoh Y."/>
            <person name="Taniguchi I."/>
            <person name="Nakamura K."/>
            <person name="Hayashi T."/>
            <person name="Katayama T."/>
            <person name="Uemura T."/>
            <person name="Hattori Y."/>
        </authorList>
    </citation>
    <scope>NUCLEOTIDE SEQUENCE [LARGE SCALE GENOMIC DNA]</scope>
    <source>
        <strain evidence="1 2">SC-9</strain>
    </source>
</reference>
<dbReference type="GeneID" id="90075450"/>
<evidence type="ECO:0000313" key="2">
    <source>
        <dbReference type="Proteomes" id="UP001360560"/>
    </source>
</evidence>
<organism evidence="1 2">
    <name type="scientific">Saccharomycopsis crataegensis</name>
    <dbReference type="NCBI Taxonomy" id="43959"/>
    <lineage>
        <taxon>Eukaryota</taxon>
        <taxon>Fungi</taxon>
        <taxon>Dikarya</taxon>
        <taxon>Ascomycota</taxon>
        <taxon>Saccharomycotina</taxon>
        <taxon>Saccharomycetes</taxon>
        <taxon>Saccharomycopsidaceae</taxon>
        <taxon>Saccharomycopsis</taxon>
    </lineage>
</organism>
<name>A0AAV5QTB1_9ASCO</name>
<sequence>MSQTDDERRQKRANTGNYDMKAKVVAEKLRGKKDLEIIQWAESHLNFHIRHRRNIYRWKENPIILKLAEQYAGLIENADVPDIIKSSYRRPDFIEGEVYKILIEYVATALEYEVPVDLELIEHKFNQVYGVFGMPKDMESKFQIGAIERIKNLYEHSLITSSDIVVQQKLLKSLKKQTFISDHEQLKSFIATSNWSKVYFVKEIAIRYQLFNGSTLSLFGSEDRELLANSDAPFSKSDSDFLPPNNLLTMIYCANLDGTDKCKSSFLGPIFNPKKLLGSLDDKFNYYYTKTGWLSSAHFQKYLEEISNHIKSSDRYQGKSETSLFVICDESHYHSLPDSSIPGNMKLIIVKKNVCERPINTTNVLISQMYVKKVLQKLWNTIRCLEYLQSYEVTKGKNLGASNYSSENLTNIILHSLQCSIYESVTILSDIWNQVSEDIVYEYTNFRKHSQNEVMSIDQSGFYSSTVLKKLHQRLAIQITEIKERINSSSIVRSSMLACLDDILVQKKELNLIECLDVEALKECQLIEDFIYGLVKKKIASRENPIKNRTNQQASIKIDFELDCQTPGSYSVFDYTKKSSMVSSAGNNGPAVDSVLCKRTNPSSIISFPKPTIASDRNCKNGGFSINSILNEQSENEIVSESAHEYNNRITFQVEYKKDNKVSRIDNTLGQQASISDPMEKETRRAQNLGKRKIATNQVEEANYIGYNGVINYEETFGADDNYTQYVADFKKAVYDLHLHFTTKPFGPNEDFEIYKEMSFEKIYSLVVGIEQDKRERQYKSV</sequence>
<evidence type="ECO:0008006" key="3">
    <source>
        <dbReference type="Google" id="ProtNLM"/>
    </source>
</evidence>
<keyword evidence="2" id="KW-1185">Reference proteome</keyword>
<protein>
    <recommendedName>
        <fullName evidence="3">DDE-1 domain-containing protein</fullName>
    </recommendedName>
</protein>
<proteinExistence type="predicted"/>
<dbReference type="Proteomes" id="UP001360560">
    <property type="component" value="Unassembled WGS sequence"/>
</dbReference>
<accession>A0AAV5QTB1</accession>
<gene>
    <name evidence="1" type="ORF">DASC09_048000</name>
</gene>
<dbReference type="EMBL" id="BTFZ01000012">
    <property type="protein sequence ID" value="GMM37475.1"/>
    <property type="molecule type" value="Genomic_DNA"/>
</dbReference>
<dbReference type="RefSeq" id="XP_064854471.1">
    <property type="nucleotide sequence ID" value="XM_064998399.1"/>
</dbReference>
<comment type="caution">
    <text evidence="1">The sequence shown here is derived from an EMBL/GenBank/DDBJ whole genome shotgun (WGS) entry which is preliminary data.</text>
</comment>